<dbReference type="Pfam" id="PF04079">
    <property type="entry name" value="SMC_ScpB"/>
    <property type="match status" value="1"/>
</dbReference>
<dbReference type="AlphaFoldDB" id="A0A514BR76"/>
<dbReference type="Proteomes" id="UP000317199">
    <property type="component" value="Chromosome"/>
</dbReference>
<dbReference type="NCBIfam" id="TIGR00281">
    <property type="entry name" value="SMC-Scp complex subunit ScpB"/>
    <property type="match status" value="1"/>
</dbReference>
<keyword evidence="2" id="KW-0132">Cell division</keyword>
<evidence type="ECO:0000256" key="5">
    <source>
        <dbReference type="SAM" id="MobiDB-lite"/>
    </source>
</evidence>
<keyword evidence="7" id="KW-1185">Reference proteome</keyword>
<dbReference type="OrthoDB" id="9806226at2"/>
<feature type="compositionally biased region" description="Low complexity" evidence="5">
    <location>
        <begin position="197"/>
        <end position="206"/>
    </location>
</feature>
<dbReference type="InterPro" id="IPR005234">
    <property type="entry name" value="ScpB_csome_segregation"/>
</dbReference>
<evidence type="ECO:0000313" key="6">
    <source>
        <dbReference type="EMBL" id="QDH69902.1"/>
    </source>
</evidence>
<dbReference type="RefSeq" id="WP_141623242.1">
    <property type="nucleotide sequence ID" value="NZ_CP041242.1"/>
</dbReference>
<name>A0A514BR76_9GAMM</name>
<dbReference type="EMBL" id="CP041242">
    <property type="protein sequence ID" value="QDH69902.1"/>
    <property type="molecule type" value="Genomic_DNA"/>
</dbReference>
<feature type="compositionally biased region" description="Polar residues" evidence="5">
    <location>
        <begin position="285"/>
        <end position="296"/>
    </location>
</feature>
<dbReference type="GO" id="GO:0051304">
    <property type="term" value="P:chromosome separation"/>
    <property type="evidence" value="ECO:0007669"/>
    <property type="project" value="InterPro"/>
</dbReference>
<evidence type="ECO:0000256" key="4">
    <source>
        <dbReference type="ARBA" id="ARBA00023306"/>
    </source>
</evidence>
<dbReference type="Gene3D" id="1.10.10.10">
    <property type="entry name" value="Winged helix-like DNA-binding domain superfamily/Winged helix DNA-binding domain"/>
    <property type="match status" value="2"/>
</dbReference>
<evidence type="ECO:0000313" key="7">
    <source>
        <dbReference type="Proteomes" id="UP000317199"/>
    </source>
</evidence>
<dbReference type="GO" id="GO:0051301">
    <property type="term" value="P:cell division"/>
    <property type="evidence" value="ECO:0007669"/>
    <property type="project" value="UniProtKB-KW"/>
</dbReference>
<organism evidence="6 7">
    <name type="scientific">Marilutibacter alkalisoli</name>
    <dbReference type="NCBI Taxonomy" id="2591633"/>
    <lineage>
        <taxon>Bacteria</taxon>
        <taxon>Pseudomonadati</taxon>
        <taxon>Pseudomonadota</taxon>
        <taxon>Gammaproteobacteria</taxon>
        <taxon>Lysobacterales</taxon>
        <taxon>Lysobacteraceae</taxon>
        <taxon>Marilutibacter</taxon>
    </lineage>
</organism>
<protein>
    <submittedName>
        <fullName evidence="6">SMC-Scp complex subunit ScpB</fullName>
    </submittedName>
</protein>
<dbReference type="PANTHER" id="PTHR34298:SF2">
    <property type="entry name" value="SEGREGATION AND CONDENSATION PROTEIN B"/>
    <property type="match status" value="1"/>
</dbReference>
<accession>A0A514BR76</accession>
<dbReference type="PANTHER" id="PTHR34298">
    <property type="entry name" value="SEGREGATION AND CONDENSATION PROTEIN B"/>
    <property type="match status" value="1"/>
</dbReference>
<evidence type="ECO:0000256" key="2">
    <source>
        <dbReference type="ARBA" id="ARBA00022618"/>
    </source>
</evidence>
<dbReference type="KEGG" id="lyj:FKV23_07200"/>
<feature type="compositionally biased region" description="Acidic residues" evidence="5">
    <location>
        <begin position="225"/>
        <end position="236"/>
    </location>
</feature>
<reference evidence="6 7" key="1">
    <citation type="submission" date="2019-06" db="EMBL/GenBank/DDBJ databases">
        <title>Lysobacter alkalisoli sp. nov. isolated from saline-alkali soil.</title>
        <authorList>
            <person name="Sun J.-Q."/>
            <person name="Xu L."/>
        </authorList>
    </citation>
    <scope>NUCLEOTIDE SEQUENCE [LARGE SCALE GENOMIC DNA]</scope>
    <source>
        <strain evidence="6 7">SJ-36</strain>
    </source>
</reference>
<dbReference type="InterPro" id="IPR036390">
    <property type="entry name" value="WH_DNA-bd_sf"/>
</dbReference>
<proteinExistence type="predicted"/>
<feature type="region of interest" description="Disordered" evidence="5">
    <location>
        <begin position="183"/>
        <end position="325"/>
    </location>
</feature>
<keyword evidence="1" id="KW-0963">Cytoplasm</keyword>
<dbReference type="SUPFAM" id="SSF46785">
    <property type="entry name" value="Winged helix' DNA-binding domain"/>
    <property type="match status" value="2"/>
</dbReference>
<sequence>MDQTLITRIVEAALLAAHQPLTLAQLHALFPEDQPAPNGSVEQAIEALQAGCAERGIELVELASGFRYQVKNDVHPWVARLWTERQTRYTRATLETLALIAYRQPITRGEIEQVRGVAVNSNIIRALEEREWIRVVGHRDVPGKPALFGTTKTFLDYFGLKRLDELPPLSELKEIGELEPELMFEGGSKDKPPTAEGGAIAAGGIASDTDDRVDGETGEAANDPADTDVADIEEINGDSVDSAGTELDGDQQTTDNPPDEGEPEAAPGERVADENEQDNAGMKSESISSDDLSATPETDEEIDSDPVFTESEAASNEDAPEQRND</sequence>
<dbReference type="InterPro" id="IPR036388">
    <property type="entry name" value="WH-like_DNA-bd_sf"/>
</dbReference>
<evidence type="ECO:0000256" key="1">
    <source>
        <dbReference type="ARBA" id="ARBA00022490"/>
    </source>
</evidence>
<gene>
    <name evidence="6" type="primary">scpB</name>
    <name evidence="6" type="ORF">FKV23_07200</name>
</gene>
<keyword evidence="4" id="KW-0131">Cell cycle</keyword>
<keyword evidence="3" id="KW-0159">Chromosome partition</keyword>
<evidence type="ECO:0000256" key="3">
    <source>
        <dbReference type="ARBA" id="ARBA00022829"/>
    </source>
</evidence>